<accession>A0ABU0RM93</accession>
<proteinExistence type="predicted"/>
<evidence type="ECO:0008006" key="4">
    <source>
        <dbReference type="Google" id="ProtNLM"/>
    </source>
</evidence>
<sequence length="281" mass="28508">MRGLGTGATDPGVPRTPTRADTGTGADSGADSPPGQGTPGAGTGTGSGPDPGAREWSGRAPGLLMGPALSAPARRAFQAVITATAVLAALALFVAACATGGTGARDEGPAGTDAVAGKLKANPSPMASAYATPDDVDAVRLVLDDPGVAPSVKRALKPCVGDEYPVDVSYGDLTGGADDDVVVNVMTCSDAVGVGSYVYREAGDAYRNVFRAEESPVYAEIDRGDLVVTKQVYKKDDPVTSPSGENVITYQWTAGHFTLEYRTHNDYSSAVDGDAPTTAPN</sequence>
<reference evidence="2 3" key="1">
    <citation type="submission" date="2023-07" db="EMBL/GenBank/DDBJ databases">
        <title>Comparative genomics of wheat-associated soil bacteria to identify genetic determinants of phenazine resistance.</title>
        <authorList>
            <person name="Mouncey N."/>
        </authorList>
    </citation>
    <scope>NUCLEOTIDE SEQUENCE [LARGE SCALE GENOMIC DNA]</scope>
    <source>
        <strain evidence="2 3">W2I16</strain>
    </source>
</reference>
<dbReference type="Proteomes" id="UP001223072">
    <property type="component" value="Unassembled WGS sequence"/>
</dbReference>
<feature type="compositionally biased region" description="Gly residues" evidence="1">
    <location>
        <begin position="37"/>
        <end position="49"/>
    </location>
</feature>
<dbReference type="EMBL" id="JAUSZS010000004">
    <property type="protein sequence ID" value="MDQ0933114.1"/>
    <property type="molecule type" value="Genomic_DNA"/>
</dbReference>
<gene>
    <name evidence="2" type="ORF">QFZ49_003054</name>
</gene>
<evidence type="ECO:0000313" key="3">
    <source>
        <dbReference type="Proteomes" id="UP001223072"/>
    </source>
</evidence>
<organism evidence="2 3">
    <name type="scientific">Streptomyces turgidiscabies</name>
    <dbReference type="NCBI Taxonomy" id="85558"/>
    <lineage>
        <taxon>Bacteria</taxon>
        <taxon>Bacillati</taxon>
        <taxon>Actinomycetota</taxon>
        <taxon>Actinomycetes</taxon>
        <taxon>Kitasatosporales</taxon>
        <taxon>Streptomycetaceae</taxon>
        <taxon>Streptomyces</taxon>
    </lineage>
</organism>
<name>A0ABU0RM93_9ACTN</name>
<feature type="region of interest" description="Disordered" evidence="1">
    <location>
        <begin position="1"/>
        <end position="60"/>
    </location>
</feature>
<evidence type="ECO:0000313" key="2">
    <source>
        <dbReference type="EMBL" id="MDQ0933114.1"/>
    </source>
</evidence>
<keyword evidence="3" id="KW-1185">Reference proteome</keyword>
<comment type="caution">
    <text evidence="2">The sequence shown here is derived from an EMBL/GenBank/DDBJ whole genome shotgun (WGS) entry which is preliminary data.</text>
</comment>
<evidence type="ECO:0000256" key="1">
    <source>
        <dbReference type="SAM" id="MobiDB-lite"/>
    </source>
</evidence>
<protein>
    <recommendedName>
        <fullName evidence="4">Lipoprotein CseA</fullName>
    </recommendedName>
</protein>